<proteinExistence type="predicted"/>
<dbReference type="Proteomes" id="UP001058290">
    <property type="component" value="Chromosome"/>
</dbReference>
<reference evidence="1" key="1">
    <citation type="submission" date="2022-09" db="EMBL/GenBank/DDBJ databases">
        <title>Bacterial diversity in gut of crayfish and pufferfish.</title>
        <authorList>
            <person name="Huang Y."/>
        </authorList>
    </citation>
    <scope>NUCLEOTIDE SEQUENCE</scope>
    <source>
        <strain evidence="1">PR12</strain>
    </source>
</reference>
<dbReference type="EMBL" id="CP104377">
    <property type="protein sequence ID" value="UXC20053.1"/>
    <property type="molecule type" value="Genomic_DNA"/>
</dbReference>
<evidence type="ECO:0000313" key="1">
    <source>
        <dbReference type="EMBL" id="UXC20053.1"/>
    </source>
</evidence>
<organism evidence="1 2">
    <name type="scientific">Comamonas squillarum</name>
    <dbReference type="NCBI Taxonomy" id="2977320"/>
    <lineage>
        <taxon>Bacteria</taxon>
        <taxon>Pseudomonadati</taxon>
        <taxon>Pseudomonadota</taxon>
        <taxon>Betaproteobacteria</taxon>
        <taxon>Burkholderiales</taxon>
        <taxon>Comamonadaceae</taxon>
        <taxon>Comamonas</taxon>
    </lineage>
</organism>
<name>A0ABY6A1K0_9BURK</name>
<accession>A0ABY6A1K0</accession>
<keyword evidence="2" id="KW-1185">Reference proteome</keyword>
<sequence length="42" mass="5037">MPTRALCPERGQKKSRYVPALETDIRKTFTKYRRLQALQEKK</sequence>
<dbReference type="RefSeq" id="WP_260719864.1">
    <property type="nucleotide sequence ID" value="NZ_CP104377.1"/>
</dbReference>
<protein>
    <submittedName>
        <fullName evidence="1">Uncharacterized protein</fullName>
    </submittedName>
</protein>
<gene>
    <name evidence="1" type="ORF">N4T19_08075</name>
</gene>
<evidence type="ECO:0000313" key="2">
    <source>
        <dbReference type="Proteomes" id="UP001058290"/>
    </source>
</evidence>